<comment type="similarity">
    <text evidence="2">Belongs to the major facilitator superfamily. MFSD6 family.</text>
</comment>
<feature type="transmembrane region" description="Helical" evidence="6">
    <location>
        <begin position="12"/>
        <end position="29"/>
    </location>
</feature>
<reference evidence="8 9" key="1">
    <citation type="journal article" date="2019" name="PLoS Biol.">
        <title>Sex chromosomes control vertical transmission of feminizing Wolbachia symbionts in an isopod.</title>
        <authorList>
            <person name="Becking T."/>
            <person name="Chebbi M.A."/>
            <person name="Giraud I."/>
            <person name="Moumen B."/>
            <person name="Laverre T."/>
            <person name="Caubet Y."/>
            <person name="Peccoud J."/>
            <person name="Gilbert C."/>
            <person name="Cordaux R."/>
        </authorList>
    </citation>
    <scope>NUCLEOTIDE SEQUENCE [LARGE SCALE GENOMIC DNA]</scope>
    <source>
        <strain evidence="8">ANa2</strain>
        <tissue evidence="8">Whole body excluding digestive tract and cuticle</tissue>
    </source>
</reference>
<dbReference type="SUPFAM" id="SSF103473">
    <property type="entry name" value="MFS general substrate transporter"/>
    <property type="match status" value="1"/>
</dbReference>
<keyword evidence="3 6" id="KW-0812">Transmembrane</keyword>
<dbReference type="EMBL" id="SEYY01000210">
    <property type="protein sequence ID" value="KAB7507805.1"/>
    <property type="molecule type" value="Genomic_DNA"/>
</dbReference>
<evidence type="ECO:0000256" key="5">
    <source>
        <dbReference type="ARBA" id="ARBA00023136"/>
    </source>
</evidence>
<gene>
    <name evidence="8" type="ORF">Anas_04409</name>
</gene>
<comment type="subcellular location">
    <subcellularLocation>
        <location evidence="1">Membrane</location>
        <topology evidence="1">Multi-pass membrane protein</topology>
    </subcellularLocation>
</comment>
<dbReference type="InterPro" id="IPR051717">
    <property type="entry name" value="MFS_MFSD6"/>
</dbReference>
<dbReference type="Proteomes" id="UP000326759">
    <property type="component" value="Unassembled WGS sequence"/>
</dbReference>
<dbReference type="PANTHER" id="PTHR16172">
    <property type="entry name" value="MAJOR FACILITATOR SUPERFAMILY DOMAIN-CONTAINING PROTEIN 6-LIKE"/>
    <property type="match status" value="1"/>
</dbReference>
<dbReference type="InterPro" id="IPR024989">
    <property type="entry name" value="MFS_assoc_dom"/>
</dbReference>
<evidence type="ECO:0000256" key="1">
    <source>
        <dbReference type="ARBA" id="ARBA00004141"/>
    </source>
</evidence>
<dbReference type="AlphaFoldDB" id="A0A5N5TNQ9"/>
<dbReference type="Gene3D" id="1.20.1250.20">
    <property type="entry name" value="MFS general substrate transporter like domains"/>
    <property type="match status" value="1"/>
</dbReference>
<comment type="caution">
    <text evidence="8">The sequence shown here is derived from an EMBL/GenBank/DDBJ whole genome shotgun (WGS) entry which is preliminary data.</text>
</comment>
<dbReference type="OrthoDB" id="5989317at2759"/>
<keyword evidence="5 6" id="KW-0472">Membrane</keyword>
<sequence>TDRLRRQPTVFGIASIINHISEIFAYFFSFRLISQVGHVKVLCIGLAGNVLRFLYVSWINNPWWVLPFEFI</sequence>
<evidence type="ECO:0000259" key="7">
    <source>
        <dbReference type="Pfam" id="PF12832"/>
    </source>
</evidence>
<keyword evidence="9" id="KW-1185">Reference proteome</keyword>
<protein>
    <recommendedName>
        <fullName evidence="7">Major facilitator superfamily associated domain-containing protein</fullName>
    </recommendedName>
</protein>
<evidence type="ECO:0000313" key="9">
    <source>
        <dbReference type="Proteomes" id="UP000326759"/>
    </source>
</evidence>
<feature type="domain" description="Major facilitator superfamily associated" evidence="7">
    <location>
        <begin position="7"/>
        <end position="71"/>
    </location>
</feature>
<dbReference type="PANTHER" id="PTHR16172:SF2">
    <property type="entry name" value="MAJOR FACILITATOR SUPERFAMILY DOMAIN-CONTAINING PROTEIN 6"/>
    <property type="match status" value="1"/>
</dbReference>
<evidence type="ECO:0000256" key="4">
    <source>
        <dbReference type="ARBA" id="ARBA00022989"/>
    </source>
</evidence>
<name>A0A5N5TNQ9_9CRUS</name>
<evidence type="ECO:0000256" key="6">
    <source>
        <dbReference type="SAM" id="Phobius"/>
    </source>
</evidence>
<dbReference type="Pfam" id="PF12832">
    <property type="entry name" value="MFS_1_like"/>
    <property type="match status" value="1"/>
</dbReference>
<feature type="non-terminal residue" evidence="8">
    <location>
        <position position="1"/>
    </location>
</feature>
<feature type="non-terminal residue" evidence="8">
    <location>
        <position position="71"/>
    </location>
</feature>
<organism evidence="8 9">
    <name type="scientific">Armadillidium nasatum</name>
    <dbReference type="NCBI Taxonomy" id="96803"/>
    <lineage>
        <taxon>Eukaryota</taxon>
        <taxon>Metazoa</taxon>
        <taxon>Ecdysozoa</taxon>
        <taxon>Arthropoda</taxon>
        <taxon>Crustacea</taxon>
        <taxon>Multicrustacea</taxon>
        <taxon>Malacostraca</taxon>
        <taxon>Eumalacostraca</taxon>
        <taxon>Peracarida</taxon>
        <taxon>Isopoda</taxon>
        <taxon>Oniscidea</taxon>
        <taxon>Crinocheta</taxon>
        <taxon>Armadillidiidae</taxon>
        <taxon>Armadillidium</taxon>
    </lineage>
</organism>
<evidence type="ECO:0000256" key="2">
    <source>
        <dbReference type="ARBA" id="ARBA00005241"/>
    </source>
</evidence>
<evidence type="ECO:0000313" key="8">
    <source>
        <dbReference type="EMBL" id="KAB7507805.1"/>
    </source>
</evidence>
<feature type="transmembrane region" description="Helical" evidence="6">
    <location>
        <begin position="41"/>
        <end position="59"/>
    </location>
</feature>
<proteinExistence type="inferred from homology"/>
<accession>A0A5N5TNQ9</accession>
<evidence type="ECO:0000256" key="3">
    <source>
        <dbReference type="ARBA" id="ARBA00022692"/>
    </source>
</evidence>
<keyword evidence="4 6" id="KW-1133">Transmembrane helix</keyword>
<dbReference type="InterPro" id="IPR036259">
    <property type="entry name" value="MFS_trans_sf"/>
</dbReference>
<dbReference type="GO" id="GO:0016020">
    <property type="term" value="C:membrane"/>
    <property type="evidence" value="ECO:0007669"/>
    <property type="project" value="UniProtKB-SubCell"/>
</dbReference>